<name>A0A4S2MU47_9PEZI</name>
<evidence type="ECO:0000259" key="1">
    <source>
        <dbReference type="PROSITE" id="PS51186"/>
    </source>
</evidence>
<proteinExistence type="predicted"/>
<dbReference type="EMBL" id="ML220127">
    <property type="protein sequence ID" value="TGZ80007.1"/>
    <property type="molecule type" value="Genomic_DNA"/>
</dbReference>
<evidence type="ECO:0000313" key="2">
    <source>
        <dbReference type="EMBL" id="TGZ80007.1"/>
    </source>
</evidence>
<dbReference type="CDD" id="cd04301">
    <property type="entry name" value="NAT_SF"/>
    <property type="match status" value="1"/>
</dbReference>
<dbReference type="InterPro" id="IPR000182">
    <property type="entry name" value="GNAT_dom"/>
</dbReference>
<dbReference type="PANTHER" id="PTHR42791:SF17">
    <property type="entry name" value="ACETYLTRANSFERASE, GNAT FAMILY FAMILY (AFU_ORTHOLOGUE AFUA_8G05690)"/>
    <property type="match status" value="1"/>
</dbReference>
<keyword evidence="2" id="KW-0012">Acyltransferase</keyword>
<evidence type="ECO:0000313" key="3">
    <source>
        <dbReference type="Proteomes" id="UP000298138"/>
    </source>
</evidence>
<dbReference type="PANTHER" id="PTHR42791">
    <property type="entry name" value="GNAT FAMILY ACETYLTRANSFERASE"/>
    <property type="match status" value="1"/>
</dbReference>
<reference evidence="2 3" key="1">
    <citation type="submission" date="2019-04" db="EMBL/GenBank/DDBJ databases">
        <title>Comparative genomics and transcriptomics to analyze fruiting body development in filamentous ascomycetes.</title>
        <authorList>
            <consortium name="DOE Joint Genome Institute"/>
            <person name="Lutkenhaus R."/>
            <person name="Traeger S."/>
            <person name="Breuer J."/>
            <person name="Kuo A."/>
            <person name="Lipzen A."/>
            <person name="Pangilinan J."/>
            <person name="Dilworth D."/>
            <person name="Sandor L."/>
            <person name="Poggeler S."/>
            <person name="Barry K."/>
            <person name="Grigoriev I.V."/>
            <person name="Nowrousian M."/>
        </authorList>
    </citation>
    <scope>NUCLEOTIDE SEQUENCE [LARGE SCALE GENOMIC DNA]</scope>
    <source>
        <strain evidence="2 3">CBS 389.68</strain>
    </source>
</reference>
<dbReference type="InParanoid" id="A0A4S2MU47"/>
<dbReference type="InterPro" id="IPR016181">
    <property type="entry name" value="Acyl_CoA_acyltransferase"/>
</dbReference>
<keyword evidence="3" id="KW-1185">Reference proteome</keyword>
<gene>
    <name evidence="2" type="ORF">EX30DRAFT_364804</name>
</gene>
<keyword evidence="2" id="KW-0808">Transferase</keyword>
<dbReference type="AlphaFoldDB" id="A0A4S2MU47"/>
<protein>
    <submittedName>
        <fullName evidence="2">Acyl-CoA N-acyltransferase</fullName>
    </submittedName>
</protein>
<dbReference type="PROSITE" id="PS51186">
    <property type="entry name" value="GNAT"/>
    <property type="match status" value="1"/>
</dbReference>
<dbReference type="GO" id="GO:0016747">
    <property type="term" value="F:acyltransferase activity, transferring groups other than amino-acyl groups"/>
    <property type="evidence" value="ECO:0007669"/>
    <property type="project" value="InterPro"/>
</dbReference>
<feature type="domain" description="N-acetyltransferase" evidence="1">
    <location>
        <begin position="3"/>
        <end position="210"/>
    </location>
</feature>
<dbReference type="OrthoDB" id="2832510at2759"/>
<dbReference type="STRING" id="341454.A0A4S2MU47"/>
<sequence>MPLVVLPGLIPDVPAIYDCYFAAFEGQPILDALFPAGHTGEEFRKGHTAHTIEWWKTASQQHTLKCLDTETGKIVGMATYDVYWKERTYEEWKSPEITWLQGKEKERCEAILKPLWRAKEKLWEGRPHVYCQVVAVHPDHQRKGVGALLMQWGIELGDKLNLPVYLESSEQGVGLYRKLGFEELDEKVVHKPEVVGTDKEVVVPLMVKMPPAAAGMTYNEWAEKDFPAKYRGEYLVLN</sequence>
<dbReference type="Gene3D" id="3.40.630.30">
    <property type="match status" value="1"/>
</dbReference>
<organism evidence="2 3">
    <name type="scientific">Ascodesmis nigricans</name>
    <dbReference type="NCBI Taxonomy" id="341454"/>
    <lineage>
        <taxon>Eukaryota</taxon>
        <taxon>Fungi</taxon>
        <taxon>Dikarya</taxon>
        <taxon>Ascomycota</taxon>
        <taxon>Pezizomycotina</taxon>
        <taxon>Pezizomycetes</taxon>
        <taxon>Pezizales</taxon>
        <taxon>Ascodesmidaceae</taxon>
        <taxon>Ascodesmis</taxon>
    </lineage>
</organism>
<dbReference type="Proteomes" id="UP000298138">
    <property type="component" value="Unassembled WGS sequence"/>
</dbReference>
<dbReference type="Pfam" id="PF00583">
    <property type="entry name" value="Acetyltransf_1"/>
    <property type="match status" value="1"/>
</dbReference>
<dbReference type="InterPro" id="IPR052523">
    <property type="entry name" value="Trichothecene_AcTrans"/>
</dbReference>
<accession>A0A4S2MU47</accession>
<dbReference type="SUPFAM" id="SSF55729">
    <property type="entry name" value="Acyl-CoA N-acyltransferases (Nat)"/>
    <property type="match status" value="1"/>
</dbReference>